<proteinExistence type="predicted"/>
<dbReference type="InterPro" id="IPR018060">
    <property type="entry name" value="HTH_AraC"/>
</dbReference>
<sequence length="287" mass="32748">MIITCLDTSLYFDPDNLPLMTDSMNSKHIDLLDFSELPAPVYFRYADFDAHRYASAHRHPWGTLEYSAHGVLHMEIGGSRFMSPPQYAVWVPPQTEHSFYSHQPINYRAVCLAPPMCQDLPQQACTLAISDILKAILKDFASRDVKIPEREADQRLAQVLVDQLQQAPVQECYLPYASSPGLFGILEALQAEPGDNRPLAEWAAQIHVSERTLARRFVRELGMSFGEWRQRLRFLAAIEALDSHRSIQEIAFDMGYSTGSAFIAMFQRQAQCTPEQYRRSHLEARKV</sequence>
<feature type="domain" description="HTH araC/xylS-type" evidence="5">
    <location>
        <begin position="183"/>
        <end position="280"/>
    </location>
</feature>
<dbReference type="SUPFAM" id="SSF46689">
    <property type="entry name" value="Homeodomain-like"/>
    <property type="match status" value="1"/>
</dbReference>
<dbReference type="GO" id="GO:0043565">
    <property type="term" value="F:sequence-specific DNA binding"/>
    <property type="evidence" value="ECO:0007669"/>
    <property type="project" value="InterPro"/>
</dbReference>
<reference evidence="6 7" key="1">
    <citation type="submission" date="2016-10" db="EMBL/GenBank/DDBJ databases">
        <authorList>
            <person name="de Groot N.N."/>
        </authorList>
    </citation>
    <scope>NUCLEOTIDE SEQUENCE [LARGE SCALE GENOMIC DNA]</scope>
    <source>
        <strain evidence="6 7">BS3655</strain>
    </source>
</reference>
<dbReference type="AlphaFoldDB" id="A0A1H4TGV7"/>
<dbReference type="Pfam" id="PF12833">
    <property type="entry name" value="HTH_18"/>
    <property type="match status" value="1"/>
</dbReference>
<dbReference type="Proteomes" id="UP000183114">
    <property type="component" value="Unassembled WGS sequence"/>
</dbReference>
<evidence type="ECO:0000256" key="4">
    <source>
        <dbReference type="ARBA" id="ARBA00023163"/>
    </source>
</evidence>
<protein>
    <submittedName>
        <fullName evidence="6">AraC-type DNA-binding protein</fullName>
    </submittedName>
</protein>
<evidence type="ECO:0000259" key="5">
    <source>
        <dbReference type="PROSITE" id="PS01124"/>
    </source>
</evidence>
<dbReference type="SUPFAM" id="SSF51182">
    <property type="entry name" value="RmlC-like cupins"/>
    <property type="match status" value="1"/>
</dbReference>
<keyword evidence="2" id="KW-0805">Transcription regulation</keyword>
<dbReference type="EMBL" id="FNTF01000002">
    <property type="protein sequence ID" value="SEC55597.1"/>
    <property type="molecule type" value="Genomic_DNA"/>
</dbReference>
<evidence type="ECO:0000313" key="7">
    <source>
        <dbReference type="Proteomes" id="UP000183114"/>
    </source>
</evidence>
<dbReference type="Pfam" id="PF02311">
    <property type="entry name" value="AraC_binding"/>
    <property type="match status" value="1"/>
</dbReference>
<evidence type="ECO:0000256" key="3">
    <source>
        <dbReference type="ARBA" id="ARBA00023125"/>
    </source>
</evidence>
<evidence type="ECO:0000313" key="6">
    <source>
        <dbReference type="EMBL" id="SEC55597.1"/>
    </source>
</evidence>
<keyword evidence="1" id="KW-0678">Repressor</keyword>
<dbReference type="PANTHER" id="PTHR11019:SF190">
    <property type="entry name" value="ARAC-FAMILY REGULATORY PROTEIN"/>
    <property type="match status" value="1"/>
</dbReference>
<dbReference type="InterPro" id="IPR014710">
    <property type="entry name" value="RmlC-like_jellyroll"/>
</dbReference>
<dbReference type="GO" id="GO:0003700">
    <property type="term" value="F:DNA-binding transcription factor activity"/>
    <property type="evidence" value="ECO:0007669"/>
    <property type="project" value="InterPro"/>
</dbReference>
<dbReference type="PANTHER" id="PTHR11019">
    <property type="entry name" value="HTH-TYPE TRANSCRIPTIONAL REGULATOR NIMR"/>
    <property type="match status" value="1"/>
</dbReference>
<dbReference type="PROSITE" id="PS01124">
    <property type="entry name" value="HTH_ARAC_FAMILY_2"/>
    <property type="match status" value="1"/>
</dbReference>
<gene>
    <name evidence="6" type="ORF">SAMN04490185_1635</name>
</gene>
<dbReference type="SMART" id="SM00342">
    <property type="entry name" value="HTH_ARAC"/>
    <property type="match status" value="1"/>
</dbReference>
<evidence type="ECO:0000256" key="1">
    <source>
        <dbReference type="ARBA" id="ARBA00022491"/>
    </source>
</evidence>
<dbReference type="Gene3D" id="2.60.120.10">
    <property type="entry name" value="Jelly Rolls"/>
    <property type="match status" value="1"/>
</dbReference>
<dbReference type="InterPro" id="IPR003313">
    <property type="entry name" value="AraC-bd"/>
</dbReference>
<dbReference type="CDD" id="cd06124">
    <property type="entry name" value="cupin_NimR-like_N"/>
    <property type="match status" value="1"/>
</dbReference>
<evidence type="ECO:0000256" key="2">
    <source>
        <dbReference type="ARBA" id="ARBA00023015"/>
    </source>
</evidence>
<keyword evidence="3 6" id="KW-0238">DNA-binding</keyword>
<organism evidence="6 7">
    <name type="scientific">Pseudomonas frederiksbergensis</name>
    <dbReference type="NCBI Taxonomy" id="104087"/>
    <lineage>
        <taxon>Bacteria</taxon>
        <taxon>Pseudomonadati</taxon>
        <taxon>Pseudomonadota</taxon>
        <taxon>Gammaproteobacteria</taxon>
        <taxon>Pseudomonadales</taxon>
        <taxon>Pseudomonadaceae</taxon>
        <taxon>Pseudomonas</taxon>
    </lineage>
</organism>
<keyword evidence="4" id="KW-0804">Transcription</keyword>
<name>A0A1H4TGV7_9PSED</name>
<dbReference type="FunFam" id="1.10.10.60:FF:000132">
    <property type="entry name" value="AraC family transcriptional regulator"/>
    <property type="match status" value="1"/>
</dbReference>
<dbReference type="InterPro" id="IPR011051">
    <property type="entry name" value="RmlC_Cupin_sf"/>
</dbReference>
<dbReference type="InterPro" id="IPR009057">
    <property type="entry name" value="Homeodomain-like_sf"/>
</dbReference>
<dbReference type="Gene3D" id="1.10.10.60">
    <property type="entry name" value="Homeodomain-like"/>
    <property type="match status" value="1"/>
</dbReference>
<accession>A0A1H4TGV7</accession>